<dbReference type="KEGG" id="kvl:KVU_1230"/>
<keyword evidence="2" id="KW-1185">Reference proteome</keyword>
<dbReference type="GO" id="GO:0015774">
    <property type="term" value="P:polysaccharide transport"/>
    <property type="evidence" value="ECO:0007669"/>
    <property type="project" value="InterPro"/>
</dbReference>
<dbReference type="EMBL" id="CP002018">
    <property type="protein sequence ID" value="AEM41068.1"/>
    <property type="molecule type" value="Genomic_DNA"/>
</dbReference>
<dbReference type="CDD" id="cd16439">
    <property type="entry name" value="beta_Kdo_transferase_KpsC_2"/>
    <property type="match status" value="1"/>
</dbReference>
<evidence type="ECO:0000313" key="1">
    <source>
        <dbReference type="EMBL" id="AEM41068.1"/>
    </source>
</evidence>
<name>F9Y7E0_KETVW</name>
<dbReference type="eggNOG" id="COG3563">
    <property type="taxonomic scope" value="Bacteria"/>
</dbReference>
<proteinExistence type="predicted"/>
<dbReference type="HOGENOM" id="CLU_025998_0_0_5"/>
<dbReference type="CDD" id="cd16440">
    <property type="entry name" value="beta_Kdo_transferase_KpsC_1"/>
    <property type="match status" value="1"/>
</dbReference>
<dbReference type="RefSeq" id="WP_014537791.1">
    <property type="nucleotide sequence ID" value="NC_017384.1"/>
</dbReference>
<evidence type="ECO:0000313" key="2">
    <source>
        <dbReference type="Proteomes" id="UP000000692"/>
    </source>
</evidence>
<dbReference type="GO" id="GO:0000271">
    <property type="term" value="P:polysaccharide biosynthetic process"/>
    <property type="evidence" value="ECO:0007669"/>
    <property type="project" value="InterPro"/>
</dbReference>
<dbReference type="Proteomes" id="UP000000692">
    <property type="component" value="Chromosome"/>
</dbReference>
<reference evidence="1 2" key="1">
    <citation type="journal article" date="2011" name="J. Bacteriol.">
        <title>Complete genome sequence of the industrial strain Ketogulonicigenium vulgare WSH-001.</title>
        <authorList>
            <person name="Liu L."/>
            <person name="Li Y."/>
            <person name="Zhang J."/>
            <person name="Zhou Z."/>
            <person name="Liu J."/>
            <person name="Li X."/>
            <person name="Zhou J."/>
            <person name="Du G."/>
            <person name="Wang L."/>
            <person name="Chen J."/>
        </authorList>
    </citation>
    <scope>NUCLEOTIDE SEQUENCE [LARGE SCALE GENOMIC DNA]</scope>
    <source>
        <strain evidence="1 2">WSH-001</strain>
    </source>
</reference>
<dbReference type="InterPro" id="IPR007833">
    <property type="entry name" value="Capsule_polysaccharide_synth"/>
</dbReference>
<dbReference type="OrthoDB" id="543755at2"/>
<accession>F9Y7E0</accession>
<protein>
    <submittedName>
        <fullName evidence="1">Capsule polysaccharide biosynthesis protein</fullName>
    </submittedName>
</protein>
<gene>
    <name evidence="1" type="primary">kpsC</name>
    <name evidence="1" type="ordered locus">KVU_1230</name>
</gene>
<sequence>MRLRYFNLGFLRQPRVRRIMQLAGYDLRLGWPSGTDGVVVWGQRPVSARGRWVARRSSAPLITVEDAFLRSVLTGRAGEPPQGLLIDPLGLYYDPSQPSTLENLLSTVTLTADEEARAARLIARLNRLQLSKYNATLDDLPPPAPGYVLIVDQTAGDASVRASGGDRAAFLAMLQAARDENPGARILIRSHPETTAGQRGGHFRADDLLRGEAFIDAPYPPQMLLSGAAQVYTLSSQLGFEAILNGRRPAVFGQPFYAGWGLSDDRSPPPRRGRALSVTQLFTAAMIQFPKWYDPHTDQLCEIETVIDNLEAQRRAWREDRMGWLALGMRLWKRGPLQRAFGRYRGIRFKPPAGARRVMVWANRYQPEMGDAVRVEDGFLRSRGLGAELVPPASLVLDDLGIYYDPTRPSRLETLIEAAITPDDHARATALIATLNASGISKYNLGNSALPDLPPGRRILVPGQVEDDASIRLGAGDIRTNAGLLRAVRAANPDAVILWKPHPDVEAGLRPGAVADPDADVILRGVDAAVAISAADEVWTMTSTLGFEALLRGKAVTCYGAPFYAGWGLTQDLGSVPARRSARPDLATLAHAVLIAYPRYFHPKSGLPCPPEAIAAWLQSGAPQKRSPFNRLLAKVQGALASFAWIWR</sequence>
<organism evidence="1 2">
    <name type="scientific">Ketogulonicigenium vulgare (strain WSH-001)</name>
    <dbReference type="NCBI Taxonomy" id="759362"/>
    <lineage>
        <taxon>Bacteria</taxon>
        <taxon>Pseudomonadati</taxon>
        <taxon>Pseudomonadota</taxon>
        <taxon>Alphaproteobacteria</taxon>
        <taxon>Rhodobacterales</taxon>
        <taxon>Roseobacteraceae</taxon>
        <taxon>Ketogulonicigenium</taxon>
    </lineage>
</organism>
<dbReference type="PATRIC" id="fig|759362.5.peg.1265"/>
<dbReference type="AlphaFoldDB" id="F9Y7E0"/>
<dbReference type="Pfam" id="PF05159">
    <property type="entry name" value="Capsule_synth"/>
    <property type="match status" value="4"/>
</dbReference>